<evidence type="ECO:0000256" key="2">
    <source>
        <dbReference type="PIRSR" id="PIRSR640198-2"/>
    </source>
</evidence>
<dbReference type="PANTHER" id="PTHR13504">
    <property type="entry name" value="FIDO DOMAIN-CONTAINING PROTEIN DDB_G0283145"/>
    <property type="match status" value="1"/>
</dbReference>
<feature type="binding site" evidence="2">
    <location>
        <begin position="109"/>
        <end position="110"/>
    </location>
    <ligand>
        <name>ATP</name>
        <dbReference type="ChEBI" id="CHEBI:30616"/>
    </ligand>
</feature>
<keyword evidence="5" id="KW-1185">Reference proteome</keyword>
<dbReference type="Pfam" id="PF02661">
    <property type="entry name" value="Fic"/>
    <property type="match status" value="1"/>
</dbReference>
<dbReference type="Proteomes" id="UP001620626">
    <property type="component" value="Unassembled WGS sequence"/>
</dbReference>
<sequence length="163" mass="19088">MIFCRHRRVYREPADARKLRNCNVRVGNHEEPVHHRLVALQMSLLVEWYNNVEHHLGVLQLVAEMHYRLVYIHPFRNGNGRCARLLANFVLARKEWRPIILKELMRMTYYDTIHHADKTGGPGHGDLRLYRLTTTLARTRTTTWTRGTPTCRAISICPATPPN</sequence>
<accession>A0ABD2M034</accession>
<feature type="active site" evidence="1">
    <location>
        <position position="73"/>
    </location>
</feature>
<keyword evidence="2" id="KW-0067">ATP-binding</keyword>
<organism evidence="4 5">
    <name type="scientific">Heterodera trifolii</name>
    <dbReference type="NCBI Taxonomy" id="157864"/>
    <lineage>
        <taxon>Eukaryota</taxon>
        <taxon>Metazoa</taxon>
        <taxon>Ecdysozoa</taxon>
        <taxon>Nematoda</taxon>
        <taxon>Chromadorea</taxon>
        <taxon>Rhabditida</taxon>
        <taxon>Tylenchina</taxon>
        <taxon>Tylenchomorpha</taxon>
        <taxon>Tylenchoidea</taxon>
        <taxon>Heteroderidae</taxon>
        <taxon>Heteroderinae</taxon>
        <taxon>Heterodera</taxon>
    </lineage>
</organism>
<dbReference type="PROSITE" id="PS51459">
    <property type="entry name" value="FIDO"/>
    <property type="match status" value="1"/>
</dbReference>
<reference evidence="4 5" key="1">
    <citation type="submission" date="2024-10" db="EMBL/GenBank/DDBJ databases">
        <authorList>
            <person name="Kim D."/>
        </authorList>
    </citation>
    <scope>NUCLEOTIDE SEQUENCE [LARGE SCALE GENOMIC DNA]</scope>
    <source>
        <strain evidence="4">BH-2024</strain>
    </source>
</reference>
<proteinExistence type="predicted"/>
<dbReference type="SUPFAM" id="SSF140931">
    <property type="entry name" value="Fic-like"/>
    <property type="match status" value="1"/>
</dbReference>
<protein>
    <recommendedName>
        <fullName evidence="3">Fido domain-containing protein</fullName>
    </recommendedName>
</protein>
<dbReference type="InterPro" id="IPR036597">
    <property type="entry name" value="Fido-like_dom_sf"/>
</dbReference>
<name>A0ABD2M034_9BILA</name>
<dbReference type="PANTHER" id="PTHR13504:SF38">
    <property type="entry name" value="FIDO DOMAIN-CONTAINING PROTEIN"/>
    <property type="match status" value="1"/>
</dbReference>
<dbReference type="AlphaFoldDB" id="A0ABD2M034"/>
<dbReference type="EMBL" id="JBICBT010000207">
    <property type="protein sequence ID" value="KAL3120863.1"/>
    <property type="molecule type" value="Genomic_DNA"/>
</dbReference>
<dbReference type="InterPro" id="IPR040198">
    <property type="entry name" value="Fido_containing"/>
</dbReference>
<keyword evidence="2" id="KW-0547">Nucleotide-binding</keyword>
<gene>
    <name evidence="4" type="ORF">niasHT_008155</name>
</gene>
<evidence type="ECO:0000256" key="1">
    <source>
        <dbReference type="PIRSR" id="PIRSR640198-1"/>
    </source>
</evidence>
<feature type="domain" description="Fido" evidence="3">
    <location>
        <begin position="1"/>
        <end position="133"/>
    </location>
</feature>
<feature type="binding site" evidence="2">
    <location>
        <begin position="26"/>
        <end position="29"/>
    </location>
    <ligand>
        <name>ATP</name>
        <dbReference type="ChEBI" id="CHEBI:30616"/>
    </ligand>
</feature>
<evidence type="ECO:0000313" key="4">
    <source>
        <dbReference type="EMBL" id="KAL3120863.1"/>
    </source>
</evidence>
<evidence type="ECO:0000313" key="5">
    <source>
        <dbReference type="Proteomes" id="UP001620626"/>
    </source>
</evidence>
<evidence type="ECO:0000259" key="3">
    <source>
        <dbReference type="PROSITE" id="PS51459"/>
    </source>
</evidence>
<comment type="caution">
    <text evidence="4">The sequence shown here is derived from an EMBL/GenBank/DDBJ whole genome shotgun (WGS) entry which is preliminary data.</text>
</comment>
<dbReference type="Gene3D" id="1.10.3290.10">
    <property type="entry name" value="Fido-like domain"/>
    <property type="match status" value="1"/>
</dbReference>
<dbReference type="InterPro" id="IPR003812">
    <property type="entry name" value="Fido"/>
</dbReference>